<keyword evidence="3" id="KW-1185">Reference proteome</keyword>
<dbReference type="GO" id="GO:0004619">
    <property type="term" value="F:phosphoglycerate mutase activity"/>
    <property type="evidence" value="ECO:0007669"/>
    <property type="project" value="UniProtKB-EC"/>
</dbReference>
<comment type="caution">
    <text evidence="2">The sequence shown here is derived from an EMBL/GenBank/DDBJ whole genome shotgun (WGS) entry which is preliminary data.</text>
</comment>
<sequence length="162" mass="18035">MSKTLIVMRHAKSSWDFPFDDFDRPLNARGYKAANALGDWLRTQNLAPDETFCSAAKRAQETGAGLDLSIALTQIKPLYMSSPDTLLDHVHQAKGDTVLVIAHNPGIGEFVENLAANAPNHERFFDYPSGATTVFECDITDWRDLTWSSAKVVQFVIPRELP</sequence>
<dbReference type="SUPFAM" id="SSF53254">
    <property type="entry name" value="Phosphoglycerate mutase-like"/>
    <property type="match status" value="1"/>
</dbReference>
<dbReference type="PANTHER" id="PTHR47623:SF1">
    <property type="entry name" value="OS09G0287300 PROTEIN"/>
    <property type="match status" value="1"/>
</dbReference>
<dbReference type="Gene3D" id="3.40.50.1240">
    <property type="entry name" value="Phosphoglycerate mutase-like"/>
    <property type="match status" value="1"/>
</dbReference>
<reference evidence="2 3" key="1">
    <citation type="submission" date="2016-10" db="EMBL/GenBank/DDBJ databases">
        <title>Genome sequence of Planktotalea frisia SH6-1.</title>
        <authorList>
            <person name="Poehlein A."/>
            <person name="Bakenhus I."/>
            <person name="Voget S."/>
            <person name="Brinkhoff T."/>
            <person name="Simon M."/>
        </authorList>
    </citation>
    <scope>NUCLEOTIDE SEQUENCE [LARGE SCALE GENOMIC DNA]</scope>
    <source>
        <strain evidence="2 3">SH6-1</strain>
    </source>
</reference>
<dbReference type="InterPro" id="IPR013078">
    <property type="entry name" value="His_Pase_superF_clade-1"/>
</dbReference>
<organism evidence="2 3">
    <name type="scientific">Planktotalea frisia</name>
    <dbReference type="NCBI Taxonomy" id="696762"/>
    <lineage>
        <taxon>Bacteria</taxon>
        <taxon>Pseudomonadati</taxon>
        <taxon>Pseudomonadota</taxon>
        <taxon>Alphaproteobacteria</taxon>
        <taxon>Rhodobacterales</taxon>
        <taxon>Paracoccaceae</taxon>
        <taxon>Planktotalea</taxon>
    </lineage>
</organism>
<dbReference type="InterPro" id="IPR029033">
    <property type="entry name" value="His_PPase_superfam"/>
</dbReference>
<gene>
    <name evidence="2" type="primary">gpmA_2</name>
    <name evidence="2" type="ORF">PFRI_17620</name>
</gene>
<dbReference type="SMART" id="SM00855">
    <property type="entry name" value="PGAM"/>
    <property type="match status" value="1"/>
</dbReference>
<dbReference type="STRING" id="696762.PFRI_17620"/>
<feature type="binding site" evidence="1">
    <location>
        <position position="58"/>
    </location>
    <ligand>
        <name>substrate</name>
    </ligand>
</feature>
<dbReference type="AlphaFoldDB" id="A0A1L9NXU5"/>
<evidence type="ECO:0000256" key="1">
    <source>
        <dbReference type="PIRSR" id="PIRSR613078-2"/>
    </source>
</evidence>
<dbReference type="EC" id="5.4.2.11" evidence="2"/>
<dbReference type="CDD" id="cd07067">
    <property type="entry name" value="HP_PGM_like"/>
    <property type="match status" value="1"/>
</dbReference>
<dbReference type="RefSeq" id="WP_072630335.1">
    <property type="nucleotide sequence ID" value="NZ_MLCB01000125.1"/>
</dbReference>
<dbReference type="Proteomes" id="UP000184514">
    <property type="component" value="Unassembled WGS sequence"/>
</dbReference>
<evidence type="ECO:0000313" key="3">
    <source>
        <dbReference type="Proteomes" id="UP000184514"/>
    </source>
</evidence>
<name>A0A1L9NXU5_9RHOB</name>
<proteinExistence type="predicted"/>
<dbReference type="Pfam" id="PF00300">
    <property type="entry name" value="His_Phos_1"/>
    <property type="match status" value="1"/>
</dbReference>
<dbReference type="EMBL" id="MLCB01000125">
    <property type="protein sequence ID" value="OJI94023.1"/>
    <property type="molecule type" value="Genomic_DNA"/>
</dbReference>
<dbReference type="PANTHER" id="PTHR47623">
    <property type="entry name" value="OS09G0287300 PROTEIN"/>
    <property type="match status" value="1"/>
</dbReference>
<protein>
    <submittedName>
        <fullName evidence="2">2,3-bisphosphoglycerate-dependent phosphoglycerate mutase</fullName>
        <ecNumber evidence="2">5.4.2.11</ecNumber>
    </submittedName>
</protein>
<keyword evidence="2" id="KW-0413">Isomerase</keyword>
<evidence type="ECO:0000313" key="2">
    <source>
        <dbReference type="EMBL" id="OJI94023.1"/>
    </source>
</evidence>
<accession>A0A1L9NXU5</accession>